<proteinExistence type="predicted"/>
<dbReference type="OrthoDB" id="1072090at2759"/>
<evidence type="ECO:0000313" key="1">
    <source>
        <dbReference type="EMBL" id="KAF5176442.1"/>
    </source>
</evidence>
<keyword evidence="2" id="KW-1185">Reference proteome</keyword>
<dbReference type="EMBL" id="JABWDY010042741">
    <property type="protein sequence ID" value="KAF5176442.1"/>
    <property type="molecule type" value="Genomic_DNA"/>
</dbReference>
<dbReference type="AlphaFoldDB" id="A0A7J6UW88"/>
<sequence length="208" mass="23341">MNCDVRDFSILNDAGMFVRDGDWKDVARVEAGRFNCKLKPFTLQCITGLNFEPCAKNELAAWTQAYGVAVGILPAVNSRLTSEILYTTEFPARDSRSAITKFEKLNSVDLFPTAMNIIVMFGLFHLNKDHTYRTRDSNMERIWKSYVNTLRTLPNSGFIEGILNNLEPIVRTAPHPLGLAQCYYVAQQSMVDVSTLEGSQEAGQFVEG</sequence>
<evidence type="ECO:0000313" key="2">
    <source>
        <dbReference type="Proteomes" id="UP000554482"/>
    </source>
</evidence>
<organism evidence="1 2">
    <name type="scientific">Thalictrum thalictroides</name>
    <name type="common">Rue-anemone</name>
    <name type="synonym">Anemone thalictroides</name>
    <dbReference type="NCBI Taxonomy" id="46969"/>
    <lineage>
        <taxon>Eukaryota</taxon>
        <taxon>Viridiplantae</taxon>
        <taxon>Streptophyta</taxon>
        <taxon>Embryophyta</taxon>
        <taxon>Tracheophyta</taxon>
        <taxon>Spermatophyta</taxon>
        <taxon>Magnoliopsida</taxon>
        <taxon>Ranunculales</taxon>
        <taxon>Ranunculaceae</taxon>
        <taxon>Thalictroideae</taxon>
        <taxon>Thalictrum</taxon>
    </lineage>
</organism>
<protein>
    <submittedName>
        <fullName evidence="1">Uncharacterized protein</fullName>
    </submittedName>
</protein>
<gene>
    <name evidence="1" type="ORF">FRX31_033971</name>
</gene>
<dbReference type="Proteomes" id="UP000554482">
    <property type="component" value="Unassembled WGS sequence"/>
</dbReference>
<accession>A0A7J6UW88</accession>
<name>A0A7J6UW88_THATH</name>
<reference evidence="1 2" key="1">
    <citation type="submission" date="2020-06" db="EMBL/GenBank/DDBJ databases">
        <title>Transcriptomic and genomic resources for Thalictrum thalictroides and T. hernandezii: Facilitating candidate gene discovery in an emerging model plant lineage.</title>
        <authorList>
            <person name="Arias T."/>
            <person name="Riano-Pachon D.M."/>
            <person name="Di Stilio V.S."/>
        </authorList>
    </citation>
    <scope>NUCLEOTIDE SEQUENCE [LARGE SCALE GENOMIC DNA]</scope>
    <source>
        <strain evidence="2">cv. WT478/WT964</strain>
        <tissue evidence="1">Leaves</tissue>
    </source>
</reference>
<comment type="caution">
    <text evidence="1">The sequence shown here is derived from an EMBL/GenBank/DDBJ whole genome shotgun (WGS) entry which is preliminary data.</text>
</comment>